<dbReference type="PANTHER" id="PTHR30469:SF15">
    <property type="entry name" value="HLYD FAMILY OF SECRETION PROTEINS"/>
    <property type="match status" value="1"/>
</dbReference>
<dbReference type="Gene3D" id="2.40.50.100">
    <property type="match status" value="1"/>
</dbReference>
<evidence type="ECO:0000256" key="1">
    <source>
        <dbReference type="ARBA" id="ARBA00009477"/>
    </source>
</evidence>
<evidence type="ECO:0000259" key="3">
    <source>
        <dbReference type="Pfam" id="PF25954"/>
    </source>
</evidence>
<dbReference type="InterPro" id="IPR058637">
    <property type="entry name" value="YknX-like_C"/>
</dbReference>
<dbReference type="RefSeq" id="WP_168448384.1">
    <property type="nucleotide sequence ID" value="NZ_JAAWWK010000001.1"/>
</dbReference>
<dbReference type="Pfam" id="PF25989">
    <property type="entry name" value="YknX_C"/>
    <property type="match status" value="1"/>
</dbReference>
<evidence type="ECO:0000259" key="5">
    <source>
        <dbReference type="Pfam" id="PF25989"/>
    </source>
</evidence>
<feature type="domain" description="YknX-like C-terminal permuted SH3-like" evidence="5">
    <location>
        <begin position="286"/>
        <end position="349"/>
    </location>
</feature>
<dbReference type="Pfam" id="PF25954">
    <property type="entry name" value="Beta-barrel_RND_2"/>
    <property type="match status" value="1"/>
</dbReference>
<gene>
    <name evidence="6" type="ORF">HCU74_00185</name>
</gene>
<comment type="similarity">
    <text evidence="1">Belongs to the membrane fusion protein (MFP) (TC 8.A.1) family.</text>
</comment>
<dbReference type="PROSITE" id="PS51257">
    <property type="entry name" value="PROKAR_LIPOPROTEIN"/>
    <property type="match status" value="1"/>
</dbReference>
<dbReference type="Gene3D" id="2.40.30.170">
    <property type="match status" value="1"/>
</dbReference>
<dbReference type="Proteomes" id="UP000765845">
    <property type="component" value="Unassembled WGS sequence"/>
</dbReference>
<feature type="chain" id="PRO_5047268786" evidence="2">
    <location>
        <begin position="24"/>
        <end position="358"/>
    </location>
</feature>
<feature type="signal peptide" evidence="2">
    <location>
        <begin position="1"/>
        <end position="23"/>
    </location>
</feature>
<organism evidence="6 7">
    <name type="scientific">Spongiibacter thalassae</name>
    <dbReference type="NCBI Taxonomy" id="2721624"/>
    <lineage>
        <taxon>Bacteria</taxon>
        <taxon>Pseudomonadati</taxon>
        <taxon>Pseudomonadota</taxon>
        <taxon>Gammaproteobacteria</taxon>
        <taxon>Cellvibrionales</taxon>
        <taxon>Spongiibacteraceae</taxon>
        <taxon>Spongiibacter</taxon>
    </lineage>
</organism>
<sequence>MTKRVCSGSLLFMLLYFGLACLANDTQAGVYNATKTSTGHAITKQITNRLQVFGVIESTEKPTITAEVPGVVAEVYVDEGQEVVEGQLLATLDLSNYLIAESLSRYELLKKKEELAKRVDHYKRISALSATDNISQEALASTNRDIAIDRLSVEVMRRHHEIALQDIKRANIVSPINGVVTKRHASKGDYLGVSMPILSIIDDKLLRVRLKVSPSDASRMVPGQRIAISSVNLPDKLFETTVEAIVPVIDAKSNSLDVLASIQDPLLISGMRIEASVYIREAYDALLVPERALFRREDKYYLYVLKDGRAHEQYVEVGLRHADLVEIIKGITSQTVILLDVYQGISDGALANELGVFE</sequence>
<protein>
    <submittedName>
        <fullName evidence="6">Efflux RND transporter periplasmic adaptor subunit</fullName>
    </submittedName>
</protein>
<feature type="domain" description="CusB-like beta-barrel" evidence="3">
    <location>
        <begin position="210"/>
        <end position="265"/>
    </location>
</feature>
<feature type="domain" description="CzcB-like barrel-sandwich hybrid" evidence="4">
    <location>
        <begin position="63"/>
        <end position="200"/>
    </location>
</feature>
<proteinExistence type="inferred from homology"/>
<dbReference type="NCBIfam" id="TIGR01730">
    <property type="entry name" value="RND_mfp"/>
    <property type="match status" value="1"/>
</dbReference>
<evidence type="ECO:0000313" key="6">
    <source>
        <dbReference type="EMBL" id="NKI15826.1"/>
    </source>
</evidence>
<dbReference type="PANTHER" id="PTHR30469">
    <property type="entry name" value="MULTIDRUG RESISTANCE PROTEIN MDTA"/>
    <property type="match status" value="1"/>
</dbReference>
<accession>A0ABX1GA63</accession>
<dbReference type="Gene3D" id="1.10.287.470">
    <property type="entry name" value="Helix hairpin bin"/>
    <property type="match status" value="1"/>
</dbReference>
<dbReference type="SUPFAM" id="SSF111369">
    <property type="entry name" value="HlyD-like secretion proteins"/>
    <property type="match status" value="1"/>
</dbReference>
<dbReference type="InterPro" id="IPR006143">
    <property type="entry name" value="RND_pump_MFP"/>
</dbReference>
<keyword evidence="7" id="KW-1185">Reference proteome</keyword>
<keyword evidence="2" id="KW-0732">Signal</keyword>
<reference evidence="6 7" key="1">
    <citation type="submission" date="2020-04" db="EMBL/GenBank/DDBJ databases">
        <authorList>
            <person name="Yoon J."/>
        </authorList>
    </citation>
    <scope>NUCLEOTIDE SEQUENCE [LARGE SCALE GENOMIC DNA]</scope>
    <source>
        <strain evidence="6 7">KMU-166</strain>
    </source>
</reference>
<evidence type="ECO:0000313" key="7">
    <source>
        <dbReference type="Proteomes" id="UP000765845"/>
    </source>
</evidence>
<name>A0ABX1GA63_9GAMM</name>
<dbReference type="Gene3D" id="2.40.420.20">
    <property type="match status" value="1"/>
</dbReference>
<dbReference type="InterPro" id="IPR058792">
    <property type="entry name" value="Beta-barrel_RND_2"/>
</dbReference>
<dbReference type="Pfam" id="PF25973">
    <property type="entry name" value="BSH_CzcB"/>
    <property type="match status" value="1"/>
</dbReference>
<evidence type="ECO:0000259" key="4">
    <source>
        <dbReference type="Pfam" id="PF25973"/>
    </source>
</evidence>
<dbReference type="EMBL" id="JAAWWK010000001">
    <property type="protein sequence ID" value="NKI15826.1"/>
    <property type="molecule type" value="Genomic_DNA"/>
</dbReference>
<comment type="caution">
    <text evidence="6">The sequence shown here is derived from an EMBL/GenBank/DDBJ whole genome shotgun (WGS) entry which is preliminary data.</text>
</comment>
<evidence type="ECO:0000256" key="2">
    <source>
        <dbReference type="SAM" id="SignalP"/>
    </source>
</evidence>
<dbReference type="InterPro" id="IPR058647">
    <property type="entry name" value="BSH_CzcB-like"/>
</dbReference>